<dbReference type="InterPro" id="IPR001005">
    <property type="entry name" value="SANT/Myb"/>
</dbReference>
<name>A0A9Q0EB10_9TELE</name>
<dbReference type="Pfam" id="PF13873">
    <property type="entry name" value="Myb_DNA-bind_5"/>
    <property type="match status" value="1"/>
</dbReference>
<dbReference type="EMBL" id="JANIIK010000046">
    <property type="protein sequence ID" value="KAJ3602551.1"/>
    <property type="molecule type" value="Genomic_DNA"/>
</dbReference>
<dbReference type="Proteomes" id="UP001148018">
    <property type="component" value="Unassembled WGS sequence"/>
</dbReference>
<dbReference type="AlphaFoldDB" id="A0A9Q0EB10"/>
<comment type="caution">
    <text evidence="2">The sequence shown here is derived from an EMBL/GenBank/DDBJ whole genome shotgun (WGS) entry which is preliminary data.</text>
</comment>
<evidence type="ECO:0000313" key="2">
    <source>
        <dbReference type="EMBL" id="KAJ3602551.1"/>
    </source>
</evidence>
<evidence type="ECO:0000259" key="1">
    <source>
        <dbReference type="PROSITE" id="PS50090"/>
    </source>
</evidence>
<gene>
    <name evidence="2" type="ORF">NHX12_030303</name>
</gene>
<feature type="domain" description="Myb-like" evidence="1">
    <location>
        <begin position="1"/>
        <end position="65"/>
    </location>
</feature>
<proteinExistence type="predicted"/>
<protein>
    <recommendedName>
        <fullName evidence="1">Myb-like domain-containing protein</fullName>
    </recommendedName>
</protein>
<dbReference type="InterPro" id="IPR028002">
    <property type="entry name" value="Myb_DNA-bind_5"/>
</dbReference>
<dbReference type="PROSITE" id="PS50090">
    <property type="entry name" value="MYB_LIKE"/>
    <property type="match status" value="1"/>
</dbReference>
<sequence length="237" mass="26828">MRRPNWTEEESLLLAQLIEERKEIIKRKCHSAATSMAKRQAWEEIAQTINIGFPQYQRTVADCEDLSPTQLSDVTQIVLSVMNLSVRMDEEMKDPSILLLSETQQSYEEEGSLCNTEPLTENGHHESTGIRLGDPFDCPEEHKLSFYNSLHHSPVLSMGGHSMTVNAAMPVVPLTLPRSIAATPPSPGPSQHTMPQERMDLEVSVLRRQEAVLKLQEEYYSLKIKLLKKQNGIYAKD</sequence>
<accession>A0A9Q0EB10</accession>
<reference evidence="2" key="1">
    <citation type="submission" date="2022-07" db="EMBL/GenBank/DDBJ databases">
        <title>Chromosome-level genome of Muraenolepis orangiensis.</title>
        <authorList>
            <person name="Kim J."/>
        </authorList>
    </citation>
    <scope>NUCLEOTIDE SEQUENCE</scope>
    <source>
        <strain evidence="2">KU_S4_2022</strain>
        <tissue evidence="2">Muscle</tissue>
    </source>
</reference>
<evidence type="ECO:0000313" key="3">
    <source>
        <dbReference type="Proteomes" id="UP001148018"/>
    </source>
</evidence>
<dbReference type="OrthoDB" id="3066195at2759"/>
<organism evidence="2 3">
    <name type="scientific">Muraenolepis orangiensis</name>
    <name type="common">Patagonian moray cod</name>
    <dbReference type="NCBI Taxonomy" id="630683"/>
    <lineage>
        <taxon>Eukaryota</taxon>
        <taxon>Metazoa</taxon>
        <taxon>Chordata</taxon>
        <taxon>Craniata</taxon>
        <taxon>Vertebrata</taxon>
        <taxon>Euteleostomi</taxon>
        <taxon>Actinopterygii</taxon>
        <taxon>Neopterygii</taxon>
        <taxon>Teleostei</taxon>
        <taxon>Neoteleostei</taxon>
        <taxon>Acanthomorphata</taxon>
        <taxon>Zeiogadaria</taxon>
        <taxon>Gadariae</taxon>
        <taxon>Gadiformes</taxon>
        <taxon>Muraenolepidoidei</taxon>
        <taxon>Muraenolepididae</taxon>
        <taxon>Muraenolepis</taxon>
    </lineage>
</organism>
<keyword evidence="3" id="KW-1185">Reference proteome</keyword>